<dbReference type="EMBL" id="WNJO01000046">
    <property type="protein sequence ID" value="MTV83367.1"/>
    <property type="molecule type" value="Genomic_DNA"/>
</dbReference>
<sequence>MPVLSATDTSIVVSGYTDTVTSKAYTSDDFNTAIASATPSDTGYTGAVTQTV</sequence>
<dbReference type="AlphaFoldDB" id="A0A7X3C3Z8"/>
<protein>
    <submittedName>
        <fullName evidence="1">Uncharacterized protein</fullName>
    </submittedName>
</protein>
<organism evidence="1 2">
    <name type="scientific">Secundilactobacillus folii</name>
    <dbReference type="NCBI Taxonomy" id="2678357"/>
    <lineage>
        <taxon>Bacteria</taxon>
        <taxon>Bacillati</taxon>
        <taxon>Bacillota</taxon>
        <taxon>Bacilli</taxon>
        <taxon>Lactobacillales</taxon>
        <taxon>Lactobacillaceae</taxon>
        <taxon>Secundilactobacillus</taxon>
    </lineage>
</organism>
<name>A0A7X3C3Z8_9LACO</name>
<accession>A0A7X3C3Z8</accession>
<gene>
    <name evidence="1" type="ORF">GM612_12180</name>
</gene>
<feature type="non-terminal residue" evidence="1">
    <location>
        <position position="52"/>
    </location>
</feature>
<proteinExistence type="predicted"/>
<dbReference type="Proteomes" id="UP000466388">
    <property type="component" value="Unassembled WGS sequence"/>
</dbReference>
<keyword evidence="2" id="KW-1185">Reference proteome</keyword>
<evidence type="ECO:0000313" key="2">
    <source>
        <dbReference type="Proteomes" id="UP000466388"/>
    </source>
</evidence>
<comment type="caution">
    <text evidence="1">The sequence shown here is derived from an EMBL/GenBank/DDBJ whole genome shotgun (WGS) entry which is preliminary data.</text>
</comment>
<evidence type="ECO:0000313" key="1">
    <source>
        <dbReference type="EMBL" id="MTV83367.1"/>
    </source>
</evidence>
<reference evidence="1 2" key="1">
    <citation type="submission" date="2019-11" db="EMBL/GenBank/DDBJ databases">
        <title>Lactobacillus sp. nov. CRM56-3, isolated from fermented tea leaves.</title>
        <authorList>
            <person name="Phuengjayaem S."/>
            <person name="Tanasupawat S."/>
        </authorList>
    </citation>
    <scope>NUCLEOTIDE SEQUENCE [LARGE SCALE GENOMIC DNA]</scope>
    <source>
        <strain evidence="1 2">CRM56-3</strain>
    </source>
</reference>